<feature type="transmembrane region" description="Helical" evidence="2">
    <location>
        <begin position="60"/>
        <end position="80"/>
    </location>
</feature>
<evidence type="ECO:0008006" key="5">
    <source>
        <dbReference type="Google" id="ProtNLM"/>
    </source>
</evidence>
<evidence type="ECO:0000256" key="2">
    <source>
        <dbReference type="SAM" id="Phobius"/>
    </source>
</evidence>
<dbReference type="RefSeq" id="WP_171720957.1">
    <property type="nucleotide sequence ID" value="NZ_WHOB01000097.1"/>
</dbReference>
<accession>A0ABX1YUK1</accession>
<keyword evidence="2" id="KW-0812">Transmembrane</keyword>
<proteinExistence type="predicted"/>
<feature type="region of interest" description="Disordered" evidence="1">
    <location>
        <begin position="1"/>
        <end position="32"/>
    </location>
</feature>
<gene>
    <name evidence="3" type="ORF">GC101_34250</name>
</gene>
<evidence type="ECO:0000313" key="4">
    <source>
        <dbReference type="Proteomes" id="UP000596857"/>
    </source>
</evidence>
<organism evidence="3 4">
    <name type="scientific">Paenibacillus phytohabitans</name>
    <dbReference type="NCBI Taxonomy" id="2654978"/>
    <lineage>
        <taxon>Bacteria</taxon>
        <taxon>Bacillati</taxon>
        <taxon>Bacillota</taxon>
        <taxon>Bacilli</taxon>
        <taxon>Bacillales</taxon>
        <taxon>Paenibacillaceae</taxon>
        <taxon>Paenibacillus</taxon>
    </lineage>
</organism>
<feature type="compositionally biased region" description="Polar residues" evidence="1">
    <location>
        <begin position="8"/>
        <end position="17"/>
    </location>
</feature>
<evidence type="ECO:0000313" key="3">
    <source>
        <dbReference type="EMBL" id="NOU83919.1"/>
    </source>
</evidence>
<evidence type="ECO:0000256" key="1">
    <source>
        <dbReference type="SAM" id="MobiDB-lite"/>
    </source>
</evidence>
<protein>
    <recommendedName>
        <fullName evidence="5">DUF4367 domain-containing protein</fullName>
    </recommendedName>
</protein>
<keyword evidence="2" id="KW-1133">Transmembrane helix</keyword>
<name>A0ABX1YUK1_9BACL</name>
<keyword evidence="4" id="KW-1185">Reference proteome</keyword>
<reference evidence="3 4" key="1">
    <citation type="submission" date="2019-10" db="EMBL/GenBank/DDBJ databases">
        <title>Description of Paenibacillus terricola sp. nov.</title>
        <authorList>
            <person name="Carlier A."/>
            <person name="Qi S."/>
        </authorList>
    </citation>
    <scope>NUCLEOTIDE SEQUENCE [LARGE SCALE GENOMIC DNA]</scope>
    <source>
        <strain evidence="3 4">LMG 31459</strain>
    </source>
</reference>
<sequence>MKREDGNEQIQVMSGTQDWYDKAGRNPLAEPGFTPQLMARIEQAAEERSSGKRSLRFGRIAGLGGLAAVLLFGVLLWPFGQWGNSNPLGQLAAIFNQSSGAAAVQPSASPAATSSASPQSYNPPIGSAEFEIGGMKYYMPLPLNRNKGLARAVETNAGIVWSPPPPMVNYSKPKYTHPTEPYTLYLSPKGQPELSEATSKRIYSFPLYAGGSQAYYELGIIFAGGDHVVMTSSTYTLGKGGIRTPVKLSAVNVTAAAAGETVTPVDLFTLKNEHFEYRSYLAIDNVNDDMLLVYYSDNSHNGYDVHGRLYDMATGGIQDVDSKIGMDIQGQQQTATYEVNGTKRKAEVVFLLGRKWYSDSEWLSMLKGQ</sequence>
<comment type="caution">
    <text evidence="3">The sequence shown here is derived from an EMBL/GenBank/DDBJ whole genome shotgun (WGS) entry which is preliminary data.</text>
</comment>
<dbReference type="Proteomes" id="UP000596857">
    <property type="component" value="Unassembled WGS sequence"/>
</dbReference>
<keyword evidence="2" id="KW-0472">Membrane</keyword>
<dbReference type="EMBL" id="WHOB01000097">
    <property type="protein sequence ID" value="NOU83919.1"/>
    <property type="molecule type" value="Genomic_DNA"/>
</dbReference>